<dbReference type="AlphaFoldDB" id="A0A2A4YEA0"/>
<sequence length="150" mass="16788">MILKVPDDGVAFVKHRDIRYRKQFDSAWEDVGGNGSYAVCIVAIDPMSKENGGLVIDKKSYPKQHGCDIEALSMQPGDMLFMHPELLHWSEANFSSVTCRVLLAGYCVYGANHRNYPGDCTNDITLKRPFKNGSFEIQAAPWKVIGDTNF</sequence>
<dbReference type="Proteomes" id="UP000217838">
    <property type="component" value="Unassembled WGS sequence"/>
</dbReference>
<reference evidence="2" key="1">
    <citation type="submission" date="2017-08" db="EMBL/GenBank/DDBJ databases">
        <title>A dynamic microbial community with high functional redundancy inhabits the cold, oxic subseafloor aquifer.</title>
        <authorList>
            <person name="Tully B.J."/>
            <person name="Wheat C.G."/>
            <person name="Glazer B.T."/>
            <person name="Huber J.A."/>
        </authorList>
    </citation>
    <scope>NUCLEOTIDE SEQUENCE [LARGE SCALE GENOMIC DNA]</scope>
</reference>
<accession>A0A2A4YEA0</accession>
<dbReference type="EMBL" id="NVUU01000070">
    <property type="protein sequence ID" value="PCI93156.1"/>
    <property type="molecule type" value="Genomic_DNA"/>
</dbReference>
<organism evidence="1 2">
    <name type="scientific">Aerophobetes bacterium</name>
    <dbReference type="NCBI Taxonomy" id="2030807"/>
    <lineage>
        <taxon>Bacteria</taxon>
        <taxon>Candidatus Aerophobota</taxon>
    </lineage>
</organism>
<protein>
    <recommendedName>
        <fullName evidence="3">Phytanoyl-CoA dioxygenase</fullName>
    </recommendedName>
</protein>
<proteinExistence type="predicted"/>
<dbReference type="SUPFAM" id="SSF51197">
    <property type="entry name" value="Clavaminate synthase-like"/>
    <property type="match status" value="1"/>
</dbReference>
<gene>
    <name evidence="1" type="ORF">COB11_05800</name>
</gene>
<dbReference type="GO" id="GO:0016706">
    <property type="term" value="F:2-oxoglutarate-dependent dioxygenase activity"/>
    <property type="evidence" value="ECO:0007669"/>
    <property type="project" value="UniProtKB-ARBA"/>
</dbReference>
<name>A0A2A4YEA0_UNCAE</name>
<evidence type="ECO:0000313" key="1">
    <source>
        <dbReference type="EMBL" id="PCI93156.1"/>
    </source>
</evidence>
<comment type="caution">
    <text evidence="1">The sequence shown here is derived from an EMBL/GenBank/DDBJ whole genome shotgun (WGS) entry which is preliminary data.</text>
</comment>
<dbReference type="Pfam" id="PF05721">
    <property type="entry name" value="PhyH"/>
    <property type="match status" value="1"/>
</dbReference>
<dbReference type="InterPro" id="IPR008775">
    <property type="entry name" value="Phytyl_CoA_dOase-like"/>
</dbReference>
<dbReference type="Gene3D" id="2.60.120.620">
    <property type="entry name" value="q2cbj1_9rhob like domain"/>
    <property type="match status" value="1"/>
</dbReference>
<evidence type="ECO:0000313" key="2">
    <source>
        <dbReference type="Proteomes" id="UP000217838"/>
    </source>
</evidence>
<evidence type="ECO:0008006" key="3">
    <source>
        <dbReference type="Google" id="ProtNLM"/>
    </source>
</evidence>